<feature type="region of interest" description="Disordered" evidence="1">
    <location>
        <begin position="465"/>
        <end position="686"/>
    </location>
</feature>
<evidence type="ECO:0000313" key="4">
    <source>
        <dbReference type="EMBL" id="EMR64256.1"/>
    </source>
</evidence>
<feature type="region of interest" description="Disordered" evidence="1">
    <location>
        <begin position="358"/>
        <end position="382"/>
    </location>
</feature>
<reference evidence="5" key="1">
    <citation type="journal article" date="2013" name="Genome Announc.">
        <title>Draft genome sequence of the grapevine dieback fungus Eutypa lata UCR-EL1.</title>
        <authorList>
            <person name="Blanco-Ulate B."/>
            <person name="Rolshausen P.E."/>
            <person name="Cantu D."/>
        </authorList>
    </citation>
    <scope>NUCLEOTIDE SEQUENCE [LARGE SCALE GENOMIC DNA]</scope>
    <source>
        <strain evidence="5">UCR-EL1</strain>
    </source>
</reference>
<dbReference type="HOGENOM" id="CLU_434819_0_0_1"/>
<evidence type="ECO:0000259" key="3">
    <source>
        <dbReference type="PROSITE" id="PS51212"/>
    </source>
</evidence>
<feature type="compositionally biased region" description="Low complexity" evidence="1">
    <location>
        <begin position="253"/>
        <end position="308"/>
    </location>
</feature>
<dbReference type="eggNOG" id="ENOG502SHG7">
    <property type="taxonomic scope" value="Eukaryota"/>
</dbReference>
<feature type="region of interest" description="Disordered" evidence="1">
    <location>
        <begin position="400"/>
        <end position="421"/>
    </location>
</feature>
<feature type="compositionally biased region" description="Low complexity" evidence="1">
    <location>
        <begin position="207"/>
        <end position="221"/>
    </location>
</feature>
<dbReference type="AlphaFoldDB" id="M7T359"/>
<name>M7T359_EUTLA</name>
<gene>
    <name evidence="4" type="ORF">UCREL1_8772</name>
</gene>
<dbReference type="PROSITE" id="PS51212">
    <property type="entry name" value="WSC"/>
    <property type="match status" value="1"/>
</dbReference>
<keyword evidence="2" id="KW-1133">Transmembrane helix</keyword>
<dbReference type="OrthoDB" id="5985073at2759"/>
<feature type="compositionally biased region" description="Polar residues" evidence="1">
    <location>
        <begin position="665"/>
        <end position="676"/>
    </location>
</feature>
<feature type="region of interest" description="Disordered" evidence="1">
    <location>
        <begin position="192"/>
        <end position="318"/>
    </location>
</feature>
<feature type="compositionally biased region" description="Basic and acidic residues" evidence="1">
    <location>
        <begin position="358"/>
        <end position="374"/>
    </location>
</feature>
<feature type="compositionally biased region" description="Basic and acidic residues" evidence="1">
    <location>
        <begin position="472"/>
        <end position="484"/>
    </location>
</feature>
<feature type="compositionally biased region" description="Polar residues" evidence="1">
    <location>
        <begin position="234"/>
        <end position="252"/>
    </location>
</feature>
<dbReference type="EMBL" id="KB707098">
    <property type="protein sequence ID" value="EMR64256.1"/>
    <property type="molecule type" value="Genomic_DNA"/>
</dbReference>
<dbReference type="Pfam" id="PF01822">
    <property type="entry name" value="WSC"/>
    <property type="match status" value="1"/>
</dbReference>
<evidence type="ECO:0000313" key="5">
    <source>
        <dbReference type="Proteomes" id="UP000012174"/>
    </source>
</evidence>
<sequence length="686" mass="71452">MPIPIPIPISNFDAKRFCLRSLLWTGLLFGSRGEVAYGDSLVRTEPLVLGSPTASIAITRTVTITIAYRPTLAPGDATYTLLGCYGEPSGGHIFNENGQYKTPDGLSEQKLTIEDCLKGCAASKKPPEEGLGQYAYAGTKNGSECFCGSQLVPDAPKLLDGNCTIACTGDARLSCGGLDAVAIYSLIGIETQKSSDGGSDSSDDGNDQNNDQNNGQNSDQNNGGGKGSLAISLLPTTSGNDGLLSATGTPRKSATSGKTSSSSSPPSKTATGSAAESAGSSSSNGGSGKSPQDQGQDQNQNQDQGQDQAPSGPPGRTVAAAVGGSMSGAVVLAGLLFLCFRAYRRKRARQDAHVKVILDHKNKKRHQDEKRRSQDNPPTLVLDDSHRDIHLTVDGVLVPTTPTLESGGGARRPSTVDDSLSGPVIIKSTPAGHYSPLTTTTSSSFSNFACLWGCICTRIRPPSISTTSASTEHIRLPRPTERSAQHAITAHATASSNASRFFGGRSPPPPLPPFPPSLRRASGGGNSVFGNAAASVSTPSLSSVTTFGSPDHQHNSYGTGGYDGSNNNNNMTSTPLYPSGSGGFRPTPPLKIRKQSEPQEHGGAGAFEWDDRREPTIPVLPPIRPGEKFDPQRWRGTIYAETQGDGDGGSSRGGDGENSGEASPLSATTVRTSILDSPTVGHWGMR</sequence>
<feature type="compositionally biased region" description="Pro residues" evidence="1">
    <location>
        <begin position="506"/>
        <end position="516"/>
    </location>
</feature>
<feature type="transmembrane region" description="Helical" evidence="2">
    <location>
        <begin position="318"/>
        <end position="340"/>
    </location>
</feature>
<proteinExistence type="predicted"/>
<feature type="domain" description="WSC" evidence="3">
    <location>
        <begin position="78"/>
        <end position="187"/>
    </location>
</feature>
<keyword evidence="5" id="KW-1185">Reference proteome</keyword>
<protein>
    <submittedName>
        <fullName evidence="4">Putative wsc domain containing protein</fullName>
    </submittedName>
</protein>
<keyword evidence="2" id="KW-0812">Transmembrane</keyword>
<dbReference type="KEGG" id="ela:UCREL1_8772"/>
<organism evidence="4 5">
    <name type="scientific">Eutypa lata (strain UCR-EL1)</name>
    <name type="common">Grapevine dieback disease fungus</name>
    <name type="synonym">Eutypa armeniacae</name>
    <dbReference type="NCBI Taxonomy" id="1287681"/>
    <lineage>
        <taxon>Eukaryota</taxon>
        <taxon>Fungi</taxon>
        <taxon>Dikarya</taxon>
        <taxon>Ascomycota</taxon>
        <taxon>Pezizomycotina</taxon>
        <taxon>Sordariomycetes</taxon>
        <taxon>Xylariomycetidae</taxon>
        <taxon>Xylariales</taxon>
        <taxon>Diatrypaceae</taxon>
        <taxon>Eutypa</taxon>
    </lineage>
</organism>
<dbReference type="InterPro" id="IPR002889">
    <property type="entry name" value="WSC_carb-bd"/>
</dbReference>
<feature type="compositionally biased region" description="Gly residues" evidence="1">
    <location>
        <begin position="645"/>
        <end position="657"/>
    </location>
</feature>
<evidence type="ECO:0000256" key="1">
    <source>
        <dbReference type="SAM" id="MobiDB-lite"/>
    </source>
</evidence>
<dbReference type="SMART" id="SM00321">
    <property type="entry name" value="WSC"/>
    <property type="match status" value="1"/>
</dbReference>
<dbReference type="OMA" id="DGNCTIA"/>
<feature type="compositionally biased region" description="Polar residues" evidence="1">
    <location>
        <begin position="564"/>
        <end position="576"/>
    </location>
</feature>
<accession>M7T359</accession>
<feature type="compositionally biased region" description="Low complexity" evidence="1">
    <location>
        <begin position="532"/>
        <end position="546"/>
    </location>
</feature>
<evidence type="ECO:0000256" key="2">
    <source>
        <dbReference type="SAM" id="Phobius"/>
    </source>
</evidence>
<dbReference type="Proteomes" id="UP000012174">
    <property type="component" value="Unassembled WGS sequence"/>
</dbReference>
<keyword evidence="2" id="KW-0472">Membrane</keyword>